<name>A0A0V1G1X3_TRIPS</name>
<accession>A0A0V1G1X3</accession>
<dbReference type="EMBL" id="JYDT01000008">
    <property type="protein sequence ID" value="KRY92189.1"/>
    <property type="molecule type" value="Genomic_DNA"/>
</dbReference>
<organism evidence="1 2">
    <name type="scientific">Trichinella pseudospiralis</name>
    <name type="common">Parasitic roundworm</name>
    <dbReference type="NCBI Taxonomy" id="6337"/>
    <lineage>
        <taxon>Eukaryota</taxon>
        <taxon>Metazoa</taxon>
        <taxon>Ecdysozoa</taxon>
        <taxon>Nematoda</taxon>
        <taxon>Enoplea</taxon>
        <taxon>Dorylaimia</taxon>
        <taxon>Trichinellida</taxon>
        <taxon>Trichinellidae</taxon>
        <taxon>Trichinella</taxon>
    </lineage>
</organism>
<proteinExistence type="predicted"/>
<reference evidence="1 2" key="1">
    <citation type="submission" date="2015-01" db="EMBL/GenBank/DDBJ databases">
        <title>Evolution of Trichinella species and genotypes.</title>
        <authorList>
            <person name="Korhonen P.K."/>
            <person name="Edoardo P."/>
            <person name="Giuseppe L.R."/>
            <person name="Gasser R.B."/>
        </authorList>
    </citation>
    <scope>NUCLEOTIDE SEQUENCE [LARGE SCALE GENOMIC DNA]</scope>
    <source>
        <strain evidence="1">ISS470</strain>
    </source>
</reference>
<dbReference type="Proteomes" id="UP000054995">
    <property type="component" value="Unassembled WGS sequence"/>
</dbReference>
<comment type="caution">
    <text evidence="1">The sequence shown here is derived from an EMBL/GenBank/DDBJ whole genome shotgun (WGS) entry which is preliminary data.</text>
</comment>
<keyword evidence="2" id="KW-1185">Reference proteome</keyword>
<protein>
    <submittedName>
        <fullName evidence="1">Uncharacterized protein</fullName>
    </submittedName>
</protein>
<sequence>MVQTLPFVIFELRNLTLNKVKPNVMKMINQIQQKTTTVKNTQEYDIIQNTTVNNIDTVKTNQKTKKTRHYNTVSSHPSRYVRSDVATIVRFPRIFCALSHTSKQLPDGLKGYYRPSTDLHVKDLSHVKGLYGAFSLRNMLI</sequence>
<evidence type="ECO:0000313" key="1">
    <source>
        <dbReference type="EMBL" id="KRY92189.1"/>
    </source>
</evidence>
<dbReference type="AlphaFoldDB" id="A0A0V1G1X3"/>
<evidence type="ECO:0000313" key="2">
    <source>
        <dbReference type="Proteomes" id="UP000054995"/>
    </source>
</evidence>
<gene>
    <name evidence="1" type="ORF">T4D_5425</name>
</gene>